<accession>A0A1I5B0I6</accession>
<protein>
    <submittedName>
        <fullName evidence="2">Putative auto-transporter adhesin, head GIN domain</fullName>
    </submittedName>
</protein>
<dbReference type="PROSITE" id="PS51257">
    <property type="entry name" value="PROKAR_LIPOPROTEIN"/>
    <property type="match status" value="1"/>
</dbReference>
<dbReference type="Gene3D" id="2.160.20.120">
    <property type="match status" value="1"/>
</dbReference>
<dbReference type="Proteomes" id="UP000199036">
    <property type="component" value="Unassembled WGS sequence"/>
</dbReference>
<dbReference type="STRING" id="913024.SAMN05421741_10913"/>
<proteinExistence type="predicted"/>
<dbReference type="Pfam" id="PF10988">
    <property type="entry name" value="DUF2807"/>
    <property type="match status" value="1"/>
</dbReference>
<dbReference type="RefSeq" id="WP_091522004.1">
    <property type="nucleotide sequence ID" value="NZ_FOVI01000009.1"/>
</dbReference>
<dbReference type="EMBL" id="FOVI01000009">
    <property type="protein sequence ID" value="SFN67989.1"/>
    <property type="molecule type" value="Genomic_DNA"/>
</dbReference>
<sequence>MKKLLLLTFLSVFAVSCNKKVELSGEVVSQTKQMASYNAVSNNSSANIELDSSVKPNEILITGDKTLVDNLEIENNDGQINISSKKSISYKSNKSPLVIKMNNPNLQKVVIAGAGSIATNNITLTKDIEFHISGAGEINVKLFNNITSVFVTGAGDVRLRGISNEIKASMSGAGNLNSEALTNKLANIEITGAGNAKINTSDEINVRISGVGNLDYKNYDRLKIVKKISGVGSINQY</sequence>
<evidence type="ECO:0000313" key="3">
    <source>
        <dbReference type="Proteomes" id="UP000199036"/>
    </source>
</evidence>
<reference evidence="3" key="1">
    <citation type="submission" date="2016-10" db="EMBL/GenBank/DDBJ databases">
        <authorList>
            <person name="Varghese N."/>
            <person name="Submissions S."/>
        </authorList>
    </citation>
    <scope>NUCLEOTIDE SEQUENCE [LARGE SCALE GENOMIC DNA]</scope>
    <source>
        <strain evidence="3">DS-12</strain>
    </source>
</reference>
<dbReference type="OrthoDB" id="1334517at2"/>
<feature type="domain" description="Putative auto-transporter adhesin head GIN" evidence="1">
    <location>
        <begin position="37"/>
        <end position="218"/>
    </location>
</feature>
<evidence type="ECO:0000259" key="1">
    <source>
        <dbReference type="Pfam" id="PF10988"/>
    </source>
</evidence>
<evidence type="ECO:0000313" key="2">
    <source>
        <dbReference type="EMBL" id="SFN67989.1"/>
    </source>
</evidence>
<keyword evidence="3" id="KW-1185">Reference proteome</keyword>
<dbReference type="InterPro" id="IPR021255">
    <property type="entry name" value="DUF2807"/>
</dbReference>
<organism evidence="2 3">
    <name type="scientific">Paenimyroides ummariense</name>
    <dbReference type="NCBI Taxonomy" id="913024"/>
    <lineage>
        <taxon>Bacteria</taxon>
        <taxon>Pseudomonadati</taxon>
        <taxon>Bacteroidota</taxon>
        <taxon>Flavobacteriia</taxon>
        <taxon>Flavobacteriales</taxon>
        <taxon>Flavobacteriaceae</taxon>
        <taxon>Paenimyroides</taxon>
    </lineage>
</organism>
<gene>
    <name evidence="2" type="ORF">SAMN05421741_10913</name>
</gene>
<name>A0A1I5B0I6_9FLAO</name>
<dbReference type="AlphaFoldDB" id="A0A1I5B0I6"/>